<dbReference type="GeneID" id="2870078"/>
<evidence type="ECO:0000256" key="8">
    <source>
        <dbReference type="ARBA" id="ARBA00023242"/>
    </source>
</evidence>
<evidence type="ECO:0000313" key="11">
    <source>
        <dbReference type="EMBL" id="CBF78949.1"/>
    </source>
</evidence>
<dbReference type="EMBL" id="BN001304">
    <property type="protein sequence ID" value="CBF78949.1"/>
    <property type="molecule type" value="Genomic_DNA"/>
</dbReference>
<dbReference type="Gene3D" id="3.40.50.1950">
    <property type="entry name" value="Flavin prenyltransferase-like"/>
    <property type="match status" value="1"/>
</dbReference>
<evidence type="ECO:0000256" key="9">
    <source>
        <dbReference type="SAM" id="MobiDB-lite"/>
    </source>
</evidence>
<keyword evidence="5" id="KW-0805">Transcription regulation</keyword>
<keyword evidence="8" id="KW-0539">Nucleus</keyword>
<dbReference type="OrthoDB" id="1747771at2759"/>
<dbReference type="PROSITE" id="PS00463">
    <property type="entry name" value="ZN2_CY6_FUNGAL_1"/>
    <property type="match status" value="1"/>
</dbReference>
<evidence type="ECO:0000256" key="2">
    <source>
        <dbReference type="ARBA" id="ARBA00022630"/>
    </source>
</evidence>
<dbReference type="OMA" id="VWQDCLL"/>
<feature type="compositionally biased region" description="Basic and acidic residues" evidence="9">
    <location>
        <begin position="552"/>
        <end position="562"/>
    </location>
</feature>
<protein>
    <submittedName>
        <fullName evidence="11">Zn(II)2Cys6 transcription factor (Eurofung)</fullName>
    </submittedName>
</protein>
<evidence type="ECO:0000313" key="12">
    <source>
        <dbReference type="Proteomes" id="UP000000560"/>
    </source>
</evidence>
<evidence type="ECO:0000256" key="3">
    <source>
        <dbReference type="ARBA" id="ARBA00022643"/>
    </source>
</evidence>
<evidence type="ECO:0000256" key="1">
    <source>
        <dbReference type="ARBA" id="ARBA00022602"/>
    </source>
</evidence>
<keyword evidence="4" id="KW-0808">Transferase</keyword>
<dbReference type="InterPro" id="IPR036551">
    <property type="entry name" value="Flavin_trans-like"/>
</dbReference>
<accession>C8VD61</accession>
<evidence type="ECO:0000256" key="7">
    <source>
        <dbReference type="ARBA" id="ARBA00023163"/>
    </source>
</evidence>
<dbReference type="SMART" id="SM00066">
    <property type="entry name" value="GAL4"/>
    <property type="match status" value="1"/>
</dbReference>
<dbReference type="GO" id="GO:0004659">
    <property type="term" value="F:prenyltransferase activity"/>
    <property type="evidence" value="ECO:0007669"/>
    <property type="project" value="UniProtKB-KW"/>
</dbReference>
<keyword evidence="12" id="KW-1185">Reference proteome</keyword>
<keyword evidence="7" id="KW-0804">Transcription</keyword>
<evidence type="ECO:0000256" key="6">
    <source>
        <dbReference type="ARBA" id="ARBA00023125"/>
    </source>
</evidence>
<dbReference type="HOGENOM" id="CLU_375531_0_0_1"/>
<feature type="compositionally biased region" description="Polar residues" evidence="9">
    <location>
        <begin position="121"/>
        <end position="131"/>
    </location>
</feature>
<reference evidence="12" key="1">
    <citation type="journal article" date="2005" name="Nature">
        <title>Sequencing of Aspergillus nidulans and comparative analysis with A. fumigatus and A. oryzae.</title>
        <authorList>
            <person name="Galagan J.E."/>
            <person name="Calvo S.E."/>
            <person name="Cuomo C."/>
            <person name="Ma L.J."/>
            <person name="Wortman J.R."/>
            <person name="Batzoglou S."/>
            <person name="Lee S.I."/>
            <person name="Basturkmen M."/>
            <person name="Spevak C.C."/>
            <person name="Clutterbuck J."/>
            <person name="Kapitonov V."/>
            <person name="Jurka J."/>
            <person name="Scazzocchio C."/>
            <person name="Farman M."/>
            <person name="Butler J."/>
            <person name="Purcell S."/>
            <person name="Harris S."/>
            <person name="Braus G.H."/>
            <person name="Draht O."/>
            <person name="Busch S."/>
            <person name="D'Enfert C."/>
            <person name="Bouchier C."/>
            <person name="Goldman G.H."/>
            <person name="Bell-Pedersen D."/>
            <person name="Griffiths-Jones S."/>
            <person name="Doonan J.H."/>
            <person name="Yu J."/>
            <person name="Vienken K."/>
            <person name="Pain A."/>
            <person name="Freitag M."/>
            <person name="Selker E.U."/>
            <person name="Archer D.B."/>
            <person name="Penalva M.A."/>
            <person name="Oakley B.R."/>
            <person name="Momany M."/>
            <person name="Tanaka T."/>
            <person name="Kumagai T."/>
            <person name="Asai K."/>
            <person name="Machida M."/>
            <person name="Nierman W.C."/>
            <person name="Denning D.W."/>
            <person name="Caddick M."/>
            <person name="Hynes M."/>
            <person name="Paoletti M."/>
            <person name="Fischer R."/>
            <person name="Miller B."/>
            <person name="Dyer P."/>
            <person name="Sachs M.S."/>
            <person name="Osmani S.A."/>
            <person name="Birren B.W."/>
        </authorList>
    </citation>
    <scope>NUCLEOTIDE SEQUENCE [LARGE SCALE GENOMIC DNA]</scope>
    <source>
        <strain evidence="12">FGSC A4 / ATCC 38163 / CBS 112.46 / NRRL 194 / M139</strain>
    </source>
</reference>
<dbReference type="eggNOG" id="ENOG502QWR5">
    <property type="taxonomic scope" value="Eukaryota"/>
</dbReference>
<dbReference type="CDD" id="cd00067">
    <property type="entry name" value="GAL4"/>
    <property type="match status" value="1"/>
</dbReference>
<dbReference type="Pfam" id="PF00172">
    <property type="entry name" value="Zn_clus"/>
    <property type="match status" value="1"/>
</dbReference>
<accession>Q5AX17</accession>
<dbReference type="STRING" id="227321.Q5AX17"/>
<evidence type="ECO:0000259" key="10">
    <source>
        <dbReference type="PROSITE" id="PS50048"/>
    </source>
</evidence>
<dbReference type="RefSeq" id="XP_664767.1">
    <property type="nucleotide sequence ID" value="XM_659675.1"/>
</dbReference>
<evidence type="ECO:0000256" key="5">
    <source>
        <dbReference type="ARBA" id="ARBA00023015"/>
    </source>
</evidence>
<dbReference type="InterPro" id="IPR003382">
    <property type="entry name" value="Flavoprotein"/>
</dbReference>
<dbReference type="InterPro" id="IPR036864">
    <property type="entry name" value="Zn2-C6_fun-type_DNA-bd_sf"/>
</dbReference>
<dbReference type="InParanoid" id="Q5AX17"/>
<organism evidence="11 12">
    <name type="scientific">Emericella nidulans (strain FGSC A4 / ATCC 38163 / CBS 112.46 / NRRL 194 / M139)</name>
    <name type="common">Aspergillus nidulans</name>
    <dbReference type="NCBI Taxonomy" id="227321"/>
    <lineage>
        <taxon>Eukaryota</taxon>
        <taxon>Fungi</taxon>
        <taxon>Dikarya</taxon>
        <taxon>Ascomycota</taxon>
        <taxon>Pezizomycotina</taxon>
        <taxon>Eurotiomycetes</taxon>
        <taxon>Eurotiomycetidae</taxon>
        <taxon>Eurotiales</taxon>
        <taxon>Aspergillaceae</taxon>
        <taxon>Aspergillus</taxon>
        <taxon>Aspergillus subgen. Nidulantes</taxon>
    </lineage>
</organism>
<dbReference type="SUPFAM" id="SSF52507">
    <property type="entry name" value="Homo-oligomeric flavin-containing Cys decarboxylases, HFCD"/>
    <property type="match status" value="1"/>
</dbReference>
<dbReference type="InterPro" id="IPR001138">
    <property type="entry name" value="Zn2Cys6_DnaBD"/>
</dbReference>
<name>Q5AX17_EMENI</name>
<dbReference type="AlphaFoldDB" id="Q5AX17"/>
<dbReference type="PANTHER" id="PTHR43374">
    <property type="entry name" value="FLAVIN PRENYLTRANSFERASE"/>
    <property type="match status" value="1"/>
</dbReference>
<dbReference type="GO" id="GO:0003677">
    <property type="term" value="F:DNA binding"/>
    <property type="evidence" value="ECO:0007669"/>
    <property type="project" value="UniProtKB-KW"/>
</dbReference>
<feature type="region of interest" description="Disordered" evidence="9">
    <location>
        <begin position="113"/>
        <end position="171"/>
    </location>
</feature>
<dbReference type="GO" id="GO:0000981">
    <property type="term" value="F:DNA-binding transcription factor activity, RNA polymerase II-specific"/>
    <property type="evidence" value="ECO:0007669"/>
    <property type="project" value="InterPro"/>
</dbReference>
<feature type="domain" description="Zn(2)-C6 fungal-type" evidence="10">
    <location>
        <begin position="81"/>
        <end position="112"/>
    </location>
</feature>
<dbReference type="GO" id="GO:0008270">
    <property type="term" value="F:zinc ion binding"/>
    <property type="evidence" value="ECO:0007669"/>
    <property type="project" value="InterPro"/>
</dbReference>
<dbReference type="PROSITE" id="PS50048">
    <property type="entry name" value="ZN2_CY6_FUNGAL_2"/>
    <property type="match status" value="1"/>
</dbReference>
<dbReference type="Gene3D" id="4.10.240.10">
    <property type="entry name" value="Zn(2)-C6 fungal-type DNA-binding domain"/>
    <property type="match status" value="1"/>
</dbReference>
<feature type="compositionally biased region" description="Polar residues" evidence="9">
    <location>
        <begin position="570"/>
        <end position="579"/>
    </location>
</feature>
<evidence type="ECO:0000256" key="4">
    <source>
        <dbReference type="ARBA" id="ARBA00022679"/>
    </source>
</evidence>
<keyword evidence="3" id="KW-0288">FMN</keyword>
<dbReference type="InterPro" id="IPR004507">
    <property type="entry name" value="UbiX-like"/>
</dbReference>
<keyword evidence="1" id="KW-0637">Prenyltransferase</keyword>
<dbReference type="KEGG" id="ani:ANIA_07163"/>
<dbReference type="NCBIfam" id="TIGR00421">
    <property type="entry name" value="ubiX_pad"/>
    <property type="match status" value="1"/>
</dbReference>
<feature type="region of interest" description="Disordered" evidence="9">
    <location>
        <begin position="552"/>
        <end position="579"/>
    </location>
</feature>
<feature type="compositionally biased region" description="Low complexity" evidence="9">
    <location>
        <begin position="152"/>
        <end position="166"/>
    </location>
</feature>
<keyword evidence="2" id="KW-0285">Flavoprotein</keyword>
<dbReference type="Pfam" id="PF02441">
    <property type="entry name" value="Flavoprotein"/>
    <property type="match status" value="1"/>
</dbReference>
<keyword evidence="6" id="KW-0238">DNA-binding</keyword>
<sequence length="739" mass="82816">MFPQCRQSTASTSLKDAGYSKQSTLTSCQLSGLCPGHNWVYDYCEHELLNGLEMNRSPSTVERQEIDRVLRLKRKQRESKACYPCRQRKVKCDGSHPCRTCVKRDHPEICAYNVEKDTPQRRTQSRQAEQTAKSRNEDARPTCSPASADADSQLLPTSPLSSPRSSAQANEASSYVFSGDNSLVSMLRQQDPDGAMAREATSVLRPHNTYLSYPFIESKTPQDRWVALVDILPHRDEVLKFFHFYRICAYPFNPILVDIDKFESDICIYLGAYASGDLSDRSKVSEQWSSGKAVGHISLLLATLAAGAHFSDLENPQRSELCQDFALDFIGMQESAAAEPNHNLTLLAELDSTYARAQPHLLRRESCRNLQQHLEHLALRMHVSFCVSTLCRPAIKTSPQSSEDSRYATLRTRARESLIIASKAFLDFQALSIVPLRTWSMVHTVLSSTLLLCTWQETRDDPESRHIRALITLRQTLKQRSSVGSLDQGHIQRPAGDFSGPSAAGMPPEMMLGDFSSYNDMYPGPGYGEMDFSPVTYLDSIMNVWPVVSELSERPSNRDDGPPRALGDTSVLTQQQRHTTLHASVSRGLRFRAEQPQHNNSHNHQAPGRRKRVVIGMSGATGALMGIKLLIALRRLNIETHLIISKWAEATIKYETDYHPSNVKALADYTYNINDLAAPVSSGSFKTDGMIIVPCSMKTLAAIHSGFCDDLISRTADVMLKERGDWSLWLERRHSARFT</sequence>
<gene>
    <name evidence="11" type="ORF">ANIA_07163</name>
</gene>
<dbReference type="CDD" id="cd12148">
    <property type="entry name" value="fungal_TF_MHR"/>
    <property type="match status" value="1"/>
</dbReference>
<reference evidence="12" key="2">
    <citation type="journal article" date="2009" name="Fungal Genet. Biol.">
        <title>The 2008 update of the Aspergillus nidulans genome annotation: a community effort.</title>
        <authorList>
            <person name="Wortman J.R."/>
            <person name="Gilsenan J.M."/>
            <person name="Joardar V."/>
            <person name="Deegan J."/>
            <person name="Clutterbuck J."/>
            <person name="Andersen M.R."/>
            <person name="Archer D."/>
            <person name="Bencina M."/>
            <person name="Braus G."/>
            <person name="Coutinho P."/>
            <person name="von Dohren H."/>
            <person name="Doonan J."/>
            <person name="Driessen A.J."/>
            <person name="Durek P."/>
            <person name="Espeso E."/>
            <person name="Fekete E."/>
            <person name="Flipphi M."/>
            <person name="Estrada C.G."/>
            <person name="Geysens S."/>
            <person name="Goldman G."/>
            <person name="de Groot P.W."/>
            <person name="Hansen K."/>
            <person name="Harris S.D."/>
            <person name="Heinekamp T."/>
            <person name="Helmstaedt K."/>
            <person name="Henrissat B."/>
            <person name="Hofmann G."/>
            <person name="Homan T."/>
            <person name="Horio T."/>
            <person name="Horiuchi H."/>
            <person name="James S."/>
            <person name="Jones M."/>
            <person name="Karaffa L."/>
            <person name="Karanyi Z."/>
            <person name="Kato M."/>
            <person name="Keller N."/>
            <person name="Kelly D.E."/>
            <person name="Kiel J.A."/>
            <person name="Kim J.M."/>
            <person name="van der Klei I.J."/>
            <person name="Klis F.M."/>
            <person name="Kovalchuk A."/>
            <person name="Krasevec N."/>
            <person name="Kubicek C.P."/>
            <person name="Liu B."/>
            <person name="Maccabe A."/>
            <person name="Meyer V."/>
            <person name="Mirabito P."/>
            <person name="Miskei M."/>
            <person name="Mos M."/>
            <person name="Mullins J."/>
            <person name="Nelson D.R."/>
            <person name="Nielsen J."/>
            <person name="Oakley B.R."/>
            <person name="Osmani S.A."/>
            <person name="Pakula T."/>
            <person name="Paszewski A."/>
            <person name="Paulsen I."/>
            <person name="Pilsyk S."/>
            <person name="Pocsi I."/>
            <person name="Punt P.J."/>
            <person name="Ram A.F."/>
            <person name="Ren Q."/>
            <person name="Robellet X."/>
            <person name="Robson G."/>
            <person name="Seiboth B."/>
            <person name="van Solingen P."/>
            <person name="Specht T."/>
            <person name="Sun J."/>
            <person name="Taheri-Talesh N."/>
            <person name="Takeshita N."/>
            <person name="Ussery D."/>
            <person name="vanKuyk P.A."/>
            <person name="Visser H."/>
            <person name="van de Vondervoort P.J."/>
            <person name="de Vries R.P."/>
            <person name="Walton J."/>
            <person name="Xiang X."/>
            <person name="Xiong Y."/>
            <person name="Zeng A.P."/>
            <person name="Brandt B.W."/>
            <person name="Cornell M.J."/>
            <person name="van den Hondel C.A."/>
            <person name="Visser J."/>
            <person name="Oliver S.G."/>
            <person name="Turner G."/>
        </authorList>
    </citation>
    <scope>GENOME REANNOTATION</scope>
    <source>
        <strain evidence="12">FGSC A4 / ATCC 38163 / CBS 112.46 / NRRL 194 / M139</strain>
    </source>
</reference>
<dbReference type="PANTHER" id="PTHR43374:SF1">
    <property type="entry name" value="FLAVIN PRENYLTRANSFERASE PAD1, MITOCHONDRIAL"/>
    <property type="match status" value="1"/>
</dbReference>
<dbReference type="Proteomes" id="UP000000560">
    <property type="component" value="Chromosome IV"/>
</dbReference>
<proteinExistence type="predicted"/>
<dbReference type="SUPFAM" id="SSF57701">
    <property type="entry name" value="Zn2/Cys6 DNA-binding domain"/>
    <property type="match status" value="1"/>
</dbReference>